<evidence type="ECO:0000259" key="1">
    <source>
        <dbReference type="Pfam" id="PF04480"/>
    </source>
</evidence>
<proteinExistence type="predicted"/>
<comment type="caution">
    <text evidence="2">The sequence shown here is derived from an EMBL/GenBank/DDBJ whole genome shotgun (WGS) entry which is preliminary data.</text>
</comment>
<dbReference type="EMBL" id="NMVI01000025">
    <property type="protein sequence ID" value="OYN85303.1"/>
    <property type="molecule type" value="Genomic_DNA"/>
</dbReference>
<dbReference type="InterPro" id="IPR011335">
    <property type="entry name" value="Restrct_endonuc-II-like"/>
</dbReference>
<protein>
    <recommendedName>
        <fullName evidence="1">DUF559 domain-containing protein</fullName>
    </recommendedName>
</protein>
<organism evidence="2 3">
    <name type="scientific">Parenemella sanctibonifatiensis</name>
    <dbReference type="NCBI Taxonomy" id="2016505"/>
    <lineage>
        <taxon>Bacteria</taxon>
        <taxon>Bacillati</taxon>
        <taxon>Actinomycetota</taxon>
        <taxon>Actinomycetes</taxon>
        <taxon>Propionibacteriales</taxon>
        <taxon>Propionibacteriaceae</taxon>
        <taxon>Parenemella</taxon>
    </lineage>
</organism>
<dbReference type="AlphaFoldDB" id="A0A255EAY1"/>
<name>A0A255EAY1_9ACTN</name>
<feature type="domain" description="DUF559" evidence="1">
    <location>
        <begin position="176"/>
        <end position="276"/>
    </location>
</feature>
<dbReference type="Gene3D" id="3.40.960.10">
    <property type="entry name" value="VSR Endonuclease"/>
    <property type="match status" value="1"/>
</dbReference>
<evidence type="ECO:0000313" key="2">
    <source>
        <dbReference type="EMBL" id="OYN85303.1"/>
    </source>
</evidence>
<reference evidence="2 3" key="1">
    <citation type="submission" date="2017-07" db="EMBL/GenBank/DDBJ databases">
        <title>Draft whole genome sequences of clinical Proprionibacteriaceae strains.</title>
        <authorList>
            <person name="Bernier A.-M."/>
            <person name="Bernard K."/>
            <person name="Domingo M.-C."/>
        </authorList>
    </citation>
    <scope>NUCLEOTIDE SEQUENCE [LARGE SCALE GENOMIC DNA]</scope>
    <source>
        <strain evidence="2 3">NML 160184</strain>
    </source>
</reference>
<dbReference type="Proteomes" id="UP000216533">
    <property type="component" value="Unassembled WGS sequence"/>
</dbReference>
<dbReference type="Pfam" id="PF04480">
    <property type="entry name" value="DUF559"/>
    <property type="match status" value="1"/>
</dbReference>
<dbReference type="SUPFAM" id="SSF52980">
    <property type="entry name" value="Restriction endonuclease-like"/>
    <property type="match status" value="1"/>
</dbReference>
<dbReference type="RefSeq" id="WP_094451408.1">
    <property type="nucleotide sequence ID" value="NZ_NMVI01000025.1"/>
</dbReference>
<accession>A0A255EAY1</accession>
<dbReference type="InterPro" id="IPR007569">
    <property type="entry name" value="DUF559"/>
</dbReference>
<gene>
    <name evidence="2" type="ORF">CGZ92_10905</name>
</gene>
<sequence>MDAQLAEVLADHPVVTARRHPRLRQRIQRAAGRGELTRVLPAVYARTDTATTLETRVAAALAWHDSAVIVGEAAAALTFWPELPVGSVEVALPRAWNQPWPGFTPVVEQVPRAWVRGDRIAHSTWTALDLIPRLGPAAYFALRRDRWVEPAEVDAALRAHAGRRGTAQRRAVVRARAWSQAEADFHELLREAGIRGWRANVELYAGPHRYFADVLFRRRRAIAEIEGFTHHSGPKEFRDMLARSRNLTLAGWTVLHFTWADIVKRPKQLLEQIRLAIG</sequence>
<evidence type="ECO:0000313" key="3">
    <source>
        <dbReference type="Proteomes" id="UP000216533"/>
    </source>
</evidence>